<accession>A0A6P7YNT0</accession>
<protein>
    <submittedName>
        <fullName evidence="7">LOW QUALITY PROTEIN: chondroadherin-like</fullName>
    </submittedName>
</protein>
<dbReference type="Proteomes" id="UP000515156">
    <property type="component" value="Chromosome 1"/>
</dbReference>
<evidence type="ECO:0000313" key="7">
    <source>
        <dbReference type="RefSeq" id="XP_030066406.1"/>
    </source>
</evidence>
<dbReference type="AlphaFoldDB" id="A0A6P7YNT0"/>
<evidence type="ECO:0000256" key="5">
    <source>
        <dbReference type="SAM" id="SignalP"/>
    </source>
</evidence>
<keyword evidence="2 5" id="KW-0732">Signal</keyword>
<evidence type="ECO:0000256" key="1">
    <source>
        <dbReference type="ARBA" id="ARBA00022614"/>
    </source>
</evidence>
<name>A0A6P7YNT0_9AMPH</name>
<dbReference type="InterPro" id="IPR025875">
    <property type="entry name" value="Leu-rich_rpt_4"/>
</dbReference>
<organism evidence="6 7">
    <name type="scientific">Microcaecilia unicolor</name>
    <dbReference type="NCBI Taxonomy" id="1415580"/>
    <lineage>
        <taxon>Eukaryota</taxon>
        <taxon>Metazoa</taxon>
        <taxon>Chordata</taxon>
        <taxon>Craniata</taxon>
        <taxon>Vertebrata</taxon>
        <taxon>Euteleostomi</taxon>
        <taxon>Amphibia</taxon>
        <taxon>Gymnophiona</taxon>
        <taxon>Siphonopidae</taxon>
        <taxon>Microcaecilia</taxon>
    </lineage>
</organism>
<feature type="chain" id="PRO_5027967919" evidence="5">
    <location>
        <begin position="23"/>
        <end position="375"/>
    </location>
</feature>
<dbReference type="Pfam" id="PF12799">
    <property type="entry name" value="LRR_4"/>
    <property type="match status" value="1"/>
</dbReference>
<keyword evidence="1" id="KW-0433">Leucine-rich repeat</keyword>
<dbReference type="FunFam" id="3.80.10.10:FF:000770">
    <property type="entry name" value="Uncharacterized protein"/>
    <property type="match status" value="1"/>
</dbReference>
<dbReference type="KEGG" id="muo:115474847"/>
<evidence type="ECO:0000313" key="6">
    <source>
        <dbReference type="Proteomes" id="UP000515156"/>
    </source>
</evidence>
<keyword evidence="3" id="KW-0677">Repeat</keyword>
<dbReference type="RefSeq" id="XP_030066406.1">
    <property type="nucleotide sequence ID" value="XM_030210546.1"/>
</dbReference>
<dbReference type="InterPro" id="IPR032675">
    <property type="entry name" value="LRR_dom_sf"/>
</dbReference>
<dbReference type="Pfam" id="PF00560">
    <property type="entry name" value="LRR_1"/>
    <property type="match status" value="2"/>
</dbReference>
<keyword evidence="6" id="KW-1185">Reference proteome</keyword>
<dbReference type="PROSITE" id="PS51450">
    <property type="entry name" value="LRR"/>
    <property type="match status" value="4"/>
</dbReference>
<evidence type="ECO:0000256" key="2">
    <source>
        <dbReference type="ARBA" id="ARBA00022729"/>
    </source>
</evidence>
<evidence type="ECO:0000256" key="4">
    <source>
        <dbReference type="ARBA" id="ARBA00023180"/>
    </source>
</evidence>
<dbReference type="GeneID" id="115474847"/>
<dbReference type="SUPFAM" id="SSF52058">
    <property type="entry name" value="L domain-like"/>
    <property type="match status" value="1"/>
</dbReference>
<feature type="signal peptide" evidence="5">
    <location>
        <begin position="1"/>
        <end position="22"/>
    </location>
</feature>
<dbReference type="InParanoid" id="A0A6P7YNT0"/>
<dbReference type="PANTHER" id="PTHR24366:SF96">
    <property type="entry name" value="LEUCINE RICH REPEAT CONTAINING 53"/>
    <property type="match status" value="1"/>
</dbReference>
<keyword evidence="4" id="KW-0325">Glycoprotein</keyword>
<gene>
    <name evidence="7" type="primary">LOC115474847</name>
</gene>
<dbReference type="OrthoDB" id="27267at2759"/>
<proteinExistence type="predicted"/>
<reference evidence="7" key="1">
    <citation type="submission" date="2025-08" db="UniProtKB">
        <authorList>
            <consortium name="RefSeq"/>
        </authorList>
    </citation>
    <scope>IDENTIFICATION</scope>
</reference>
<evidence type="ECO:0000256" key="3">
    <source>
        <dbReference type="ARBA" id="ARBA00022737"/>
    </source>
</evidence>
<dbReference type="Pfam" id="PF13855">
    <property type="entry name" value="LRR_8"/>
    <property type="match status" value="1"/>
</dbReference>
<dbReference type="InterPro" id="IPR003591">
    <property type="entry name" value="Leu-rich_rpt_typical-subtyp"/>
</dbReference>
<dbReference type="PANTHER" id="PTHR24366">
    <property type="entry name" value="IG(IMMUNOGLOBULIN) AND LRR(LEUCINE RICH REPEAT) DOMAINS"/>
    <property type="match status" value="1"/>
</dbReference>
<sequence length="375" mass="42551">MAFWQLLTLTQLLSSFLISALASEGFICPANCTCLPIQQHILCPNASLTSIPSEMSNSTLELYLQYNNFPALSASFFPDLPKLSGLYLSNCNISSIGTGAFENLQTLKYLHLDNNLLRDLQSSAFQNLSSLLYLHLENNMLKSLNPGVFSALKHLTALYLSHNLLTELSEGALSGMSQLRWLYLSNNQISNISSKAFLDFTSLRKLSLDYNNLASVPLAIRSIVSLQVLNLSGNPIQKLTSVSFGRKLRFLEQLFLDQLALQKITPLAFYWLRRLKILSLKNNHLEHSHLVVSRLSQVCFWRVNLWRCDCNLIWLYTWLQIRKTQKEHSQVKCSALMHSKDSCSQCGVTKANLPTFWLGSHPANLQRCTWKPLRH</sequence>
<dbReference type="InterPro" id="IPR001611">
    <property type="entry name" value="Leu-rich_rpt"/>
</dbReference>
<dbReference type="SMART" id="SM00369">
    <property type="entry name" value="LRR_TYP"/>
    <property type="match status" value="9"/>
</dbReference>
<dbReference type="Gene3D" id="3.80.10.10">
    <property type="entry name" value="Ribonuclease Inhibitor"/>
    <property type="match status" value="1"/>
</dbReference>